<dbReference type="InterPro" id="IPR000914">
    <property type="entry name" value="SBP_5_dom"/>
</dbReference>
<evidence type="ECO:0000256" key="3">
    <source>
        <dbReference type="ARBA" id="ARBA00022448"/>
    </source>
</evidence>
<evidence type="ECO:0000256" key="2">
    <source>
        <dbReference type="ARBA" id="ARBA00005695"/>
    </source>
</evidence>
<dbReference type="SUPFAM" id="SSF53850">
    <property type="entry name" value="Periplasmic binding protein-like II"/>
    <property type="match status" value="2"/>
</dbReference>
<accession>Q2CJ73</accession>
<feature type="chain" id="PRO_5004207333" evidence="5">
    <location>
        <begin position="25"/>
        <end position="540"/>
    </location>
</feature>
<evidence type="ECO:0000256" key="1">
    <source>
        <dbReference type="ARBA" id="ARBA00004418"/>
    </source>
</evidence>
<name>Q2CJ73_OCEGH</name>
<evidence type="ECO:0000256" key="5">
    <source>
        <dbReference type="SAM" id="SignalP"/>
    </source>
</evidence>
<dbReference type="Pfam" id="PF00496">
    <property type="entry name" value="SBP_bac_5"/>
    <property type="match status" value="2"/>
</dbReference>
<dbReference type="Gene3D" id="3.90.76.10">
    <property type="entry name" value="Dipeptide-binding Protein, Domain 1"/>
    <property type="match status" value="1"/>
</dbReference>
<feature type="domain" description="Solute-binding protein family 5" evidence="6">
    <location>
        <begin position="316"/>
        <end position="536"/>
    </location>
</feature>
<dbReference type="GO" id="GO:0030313">
    <property type="term" value="C:cell envelope"/>
    <property type="evidence" value="ECO:0007669"/>
    <property type="project" value="UniProtKB-SubCell"/>
</dbReference>
<dbReference type="AlphaFoldDB" id="Q2CJ73"/>
<dbReference type="Proteomes" id="UP000003635">
    <property type="component" value="Unassembled WGS sequence"/>
</dbReference>
<organism evidence="7 8">
    <name type="scientific">Oceanicola granulosus (strain ATCC BAA-861 / DSM 15982 / KCTC 12143 / HTCC2516)</name>
    <dbReference type="NCBI Taxonomy" id="314256"/>
    <lineage>
        <taxon>Bacteria</taxon>
        <taxon>Pseudomonadati</taxon>
        <taxon>Pseudomonadota</taxon>
        <taxon>Alphaproteobacteria</taxon>
        <taxon>Rhodobacterales</taxon>
        <taxon>Roseobacteraceae</taxon>
        <taxon>Oceanicola</taxon>
    </lineage>
</organism>
<evidence type="ECO:0000313" key="8">
    <source>
        <dbReference type="Proteomes" id="UP000003635"/>
    </source>
</evidence>
<evidence type="ECO:0000313" key="7">
    <source>
        <dbReference type="EMBL" id="EAR52727.1"/>
    </source>
</evidence>
<dbReference type="Gene3D" id="3.10.105.10">
    <property type="entry name" value="Dipeptide-binding Protein, Domain 3"/>
    <property type="match status" value="1"/>
</dbReference>
<dbReference type="InterPro" id="IPR039424">
    <property type="entry name" value="SBP_5"/>
</dbReference>
<dbReference type="HOGENOM" id="CLU_472289_0_0_5"/>
<dbReference type="STRING" id="314256.OG2516_00834"/>
<comment type="similarity">
    <text evidence="2">Belongs to the bacterial solute-binding protein 5 family.</text>
</comment>
<reference evidence="7 8" key="1">
    <citation type="journal article" date="2010" name="J. Bacteriol.">
        <title>Genome sequences of Oceanicola granulosus HTCC2516(T) and Oceanicola batsensis HTCC2597(TDelta).</title>
        <authorList>
            <person name="Thrash J.C."/>
            <person name="Cho J.C."/>
            <person name="Vergin K.L."/>
            <person name="Giovannoni S.J."/>
        </authorList>
    </citation>
    <scope>NUCLEOTIDE SEQUENCE [LARGE SCALE GENOMIC DNA]</scope>
    <source>
        <strain evidence="8">ATCC BAA-861 / DSM 15982 / KCTC 12143 / HTCC2516</strain>
    </source>
</reference>
<comment type="subcellular location">
    <subcellularLocation>
        <location evidence="1">Periplasm</location>
    </subcellularLocation>
</comment>
<feature type="signal peptide" evidence="5">
    <location>
        <begin position="1"/>
        <end position="24"/>
    </location>
</feature>
<keyword evidence="8" id="KW-1185">Reference proteome</keyword>
<keyword evidence="3" id="KW-0813">Transport</keyword>
<keyword evidence="4 5" id="KW-0732">Signal</keyword>
<dbReference type="Gene3D" id="3.40.190.10">
    <property type="entry name" value="Periplasmic binding protein-like II"/>
    <property type="match status" value="1"/>
</dbReference>
<dbReference type="eggNOG" id="COG0747">
    <property type="taxonomic scope" value="Bacteria"/>
</dbReference>
<gene>
    <name evidence="7" type="ORF">OG2516_00834</name>
</gene>
<dbReference type="EMBL" id="AAOT01000002">
    <property type="protein sequence ID" value="EAR52727.1"/>
    <property type="molecule type" value="Genomic_DNA"/>
</dbReference>
<comment type="caution">
    <text evidence="7">The sequence shown here is derived from an EMBL/GenBank/DDBJ whole genome shotgun (WGS) entry which is preliminary data.</text>
</comment>
<protein>
    <submittedName>
        <fullName evidence="7">ABC transporter substrate-binding protein-oligopeptide transport</fullName>
    </submittedName>
</protein>
<evidence type="ECO:0000256" key="4">
    <source>
        <dbReference type="ARBA" id="ARBA00022729"/>
    </source>
</evidence>
<dbReference type="PANTHER" id="PTHR30290">
    <property type="entry name" value="PERIPLASMIC BINDING COMPONENT OF ABC TRANSPORTER"/>
    <property type="match status" value="1"/>
</dbReference>
<dbReference type="GO" id="GO:1904680">
    <property type="term" value="F:peptide transmembrane transporter activity"/>
    <property type="evidence" value="ECO:0007669"/>
    <property type="project" value="TreeGrafter"/>
</dbReference>
<proteinExistence type="inferred from homology"/>
<dbReference type="RefSeq" id="WP_007253699.1">
    <property type="nucleotide sequence ID" value="NZ_CH724107.1"/>
</dbReference>
<sequence>MNTLFRLGAAAVLAAAPLATVATAQAINDNQLSDPRVRKAIALAIDMDTIAETLFEGAAIPATGLTSDPGNYPEGMEAHGYDPERARELLAEAGWDGSRVLDMVYYYPDQQTADFMAVVQAMLADVGVQMEYRLLEGDVGAQISGVPEDPVNGPAVVDWDLLYGARAALAPQEYFNRFAEGQMPTVPTVPEMLPLVAQVNASADPEVQRDGYRQMEGIINENVYILPLYYQQLYIFESDRIDRNGHPYGNEQYSYNNGIIDWTVEPNEDGEHVAYTNAAPQQFFELPWQNLGIWIHNKYVFDTILEGDPTLTPIGGELAESYELSEDGLTFSFTLKDGLTWHDGAPLTAEDVKWSLETAAQVPITQPLVMATLLRIEGGQAVADGEADEMSGIGIDGNTVTVRFAELDPNVLLSFSQFAPLPMAHFEGVDPLQIQQHEFWQFPIGSGPFKIEEARMNEFTTLVPFEDYHRGVAKIDQIIALPSADGDANLIRNAAANRADFGYTKNPVDVPALEEMEHMNVYPVNIPYTRMFWINQFPRD</sequence>
<dbReference type="GO" id="GO:0015833">
    <property type="term" value="P:peptide transport"/>
    <property type="evidence" value="ECO:0007669"/>
    <property type="project" value="TreeGrafter"/>
</dbReference>
<evidence type="ECO:0000259" key="6">
    <source>
        <dbReference type="Pfam" id="PF00496"/>
    </source>
</evidence>
<feature type="domain" description="Solute-binding protein family 5" evidence="6">
    <location>
        <begin position="28"/>
        <end position="137"/>
    </location>
</feature>
<dbReference type="OrthoDB" id="9803988at2"/>
<dbReference type="PANTHER" id="PTHR30290:SF9">
    <property type="entry name" value="OLIGOPEPTIDE-BINDING PROTEIN APPA"/>
    <property type="match status" value="1"/>
</dbReference>